<protein>
    <submittedName>
        <fullName evidence="1">Uncharacterized protein</fullName>
    </submittedName>
</protein>
<dbReference type="EMBL" id="PSVT01000029">
    <property type="protein sequence ID" value="PPH74958.1"/>
    <property type="molecule type" value="Genomic_DNA"/>
</dbReference>
<evidence type="ECO:0000313" key="3">
    <source>
        <dbReference type="Proteomes" id="UP000237881"/>
    </source>
</evidence>
<sequence>MMISRTTRTALDLIDALRAPGRIDPRLARQVSLSLRRLIEPDAFGPSGRLLRSRARRVRFRPRDTAAFRPTRCSIEP</sequence>
<gene>
    <name evidence="1" type="ORF">C5C04_09155</name>
    <name evidence="2" type="ORF">C5C40_12065</name>
</gene>
<reference evidence="3 4" key="1">
    <citation type="submission" date="2018-02" db="EMBL/GenBank/DDBJ databases">
        <title>Bacteriophage NCPPB3778 and a type I-E CRISPR drive the evolution of the US Biological Select Agent, Rathayibacter toxicus.</title>
        <authorList>
            <person name="Davis E.W.II."/>
            <person name="Tabima J.F."/>
            <person name="Weisberg A.J."/>
            <person name="Lopes L.D."/>
            <person name="Wiseman M.S."/>
            <person name="Wiseman M.S."/>
            <person name="Pupko T."/>
            <person name="Belcher M.S."/>
            <person name="Sechler A.J."/>
            <person name="Tancos M.A."/>
            <person name="Schroeder B.K."/>
            <person name="Murray T.D."/>
            <person name="Luster D.G."/>
            <person name="Schneider W.L."/>
            <person name="Rogers E."/>
            <person name="Andreote F.D."/>
            <person name="Grunwald N.J."/>
            <person name="Putnam M.L."/>
            <person name="Chang J.H."/>
        </authorList>
    </citation>
    <scope>NUCLEOTIDE SEQUENCE [LARGE SCALE GENOMIC DNA]</scope>
    <source>
        <strain evidence="2 4">AY1D6</strain>
        <strain evidence="1 3">AY1I9</strain>
    </source>
</reference>
<dbReference type="KEGG" id="rry:C1O28_02390"/>
<evidence type="ECO:0000313" key="2">
    <source>
        <dbReference type="EMBL" id="PPH74958.1"/>
    </source>
</evidence>
<evidence type="ECO:0000313" key="1">
    <source>
        <dbReference type="EMBL" id="PPF13722.1"/>
    </source>
</evidence>
<evidence type="ECO:0000313" key="4">
    <source>
        <dbReference type="Proteomes" id="UP000239698"/>
    </source>
</evidence>
<dbReference type="Proteomes" id="UP000237881">
    <property type="component" value="Unassembled WGS sequence"/>
</dbReference>
<dbReference type="EMBL" id="PSUL01000019">
    <property type="protein sequence ID" value="PPF13722.1"/>
    <property type="molecule type" value="Genomic_DNA"/>
</dbReference>
<dbReference type="Proteomes" id="UP000239698">
    <property type="component" value="Unassembled WGS sequence"/>
</dbReference>
<name>A0ABD6W8C9_RATRA</name>
<keyword evidence="4" id="KW-1185">Reference proteome</keyword>
<dbReference type="RefSeq" id="WP_097167507.1">
    <property type="nucleotide sequence ID" value="NZ_CP028129.1"/>
</dbReference>
<accession>A0ABD6W8C9</accession>
<dbReference type="AlphaFoldDB" id="A0ABD6W8C9"/>
<comment type="caution">
    <text evidence="1">The sequence shown here is derived from an EMBL/GenBank/DDBJ whole genome shotgun (WGS) entry which is preliminary data.</text>
</comment>
<proteinExistence type="predicted"/>
<organism evidence="1 3">
    <name type="scientific">Rathayibacter rathayi</name>
    <name type="common">Corynebacterium rathayi</name>
    <dbReference type="NCBI Taxonomy" id="33887"/>
    <lineage>
        <taxon>Bacteria</taxon>
        <taxon>Bacillati</taxon>
        <taxon>Actinomycetota</taxon>
        <taxon>Actinomycetes</taxon>
        <taxon>Micrococcales</taxon>
        <taxon>Microbacteriaceae</taxon>
        <taxon>Rathayibacter</taxon>
    </lineage>
</organism>
<dbReference type="GeneID" id="49819300"/>